<name>A0AAD9GPE1_9STRA</name>
<sequence>MARDIQAALIPPSEFSPRECIAVLQTLLFEAGFGFVNLVQGWFRTSVYEVRQDLVRRGRAPVNGSVKIS</sequence>
<evidence type="ECO:0000313" key="1">
    <source>
        <dbReference type="EMBL" id="KAK1942161.1"/>
    </source>
</evidence>
<protein>
    <submittedName>
        <fullName evidence="1">Uncharacterized protein</fullName>
    </submittedName>
</protein>
<reference evidence="1" key="1">
    <citation type="submission" date="2023-08" db="EMBL/GenBank/DDBJ databases">
        <title>Reference Genome Resource for the Citrus Pathogen Phytophthora citrophthora.</title>
        <authorList>
            <person name="Moller H."/>
            <person name="Coetzee B."/>
            <person name="Rose L.J."/>
            <person name="Van Niekerk J.M."/>
        </authorList>
    </citation>
    <scope>NUCLEOTIDE SEQUENCE</scope>
    <source>
        <strain evidence="1">STE-U-9442</strain>
    </source>
</reference>
<dbReference type="Proteomes" id="UP001259832">
    <property type="component" value="Unassembled WGS sequence"/>
</dbReference>
<dbReference type="AlphaFoldDB" id="A0AAD9GPE1"/>
<accession>A0AAD9GPE1</accession>
<organism evidence="1 2">
    <name type="scientific">Phytophthora citrophthora</name>
    <dbReference type="NCBI Taxonomy" id="4793"/>
    <lineage>
        <taxon>Eukaryota</taxon>
        <taxon>Sar</taxon>
        <taxon>Stramenopiles</taxon>
        <taxon>Oomycota</taxon>
        <taxon>Peronosporomycetes</taxon>
        <taxon>Peronosporales</taxon>
        <taxon>Peronosporaceae</taxon>
        <taxon>Phytophthora</taxon>
    </lineage>
</organism>
<proteinExistence type="predicted"/>
<evidence type="ECO:0000313" key="2">
    <source>
        <dbReference type="Proteomes" id="UP001259832"/>
    </source>
</evidence>
<dbReference type="EMBL" id="JASMQC010000010">
    <property type="protein sequence ID" value="KAK1942161.1"/>
    <property type="molecule type" value="Genomic_DNA"/>
</dbReference>
<keyword evidence="2" id="KW-1185">Reference proteome</keyword>
<comment type="caution">
    <text evidence="1">The sequence shown here is derived from an EMBL/GenBank/DDBJ whole genome shotgun (WGS) entry which is preliminary data.</text>
</comment>
<gene>
    <name evidence="1" type="ORF">P3T76_006483</name>
</gene>